<proteinExistence type="predicted"/>
<keyword evidence="1" id="KW-0812">Transmembrane</keyword>
<feature type="transmembrane region" description="Helical" evidence="1">
    <location>
        <begin position="34"/>
        <end position="58"/>
    </location>
</feature>
<reference evidence="2 3" key="1">
    <citation type="submission" date="2024-03" db="EMBL/GenBank/DDBJ databases">
        <title>Human intestinal bacterial collection.</title>
        <authorList>
            <person name="Pauvert C."/>
            <person name="Hitch T.C.A."/>
            <person name="Clavel T."/>
        </authorList>
    </citation>
    <scope>NUCLEOTIDE SEQUENCE [LARGE SCALE GENOMIC DNA]</scope>
    <source>
        <strain evidence="2 3">CLA-SR-H028</strain>
    </source>
</reference>
<dbReference type="RefSeq" id="WP_148393365.1">
    <property type="nucleotide sequence ID" value="NZ_JBBMFP010000001.1"/>
</dbReference>
<feature type="transmembrane region" description="Helical" evidence="1">
    <location>
        <begin position="70"/>
        <end position="92"/>
    </location>
</feature>
<dbReference type="Pfam" id="PF10066">
    <property type="entry name" value="DUF2304"/>
    <property type="match status" value="1"/>
</dbReference>
<comment type="caution">
    <text evidence="2">The sequence shown here is derived from an EMBL/GenBank/DDBJ whole genome shotgun (WGS) entry which is preliminary data.</text>
</comment>
<evidence type="ECO:0000256" key="1">
    <source>
        <dbReference type="SAM" id="Phobius"/>
    </source>
</evidence>
<dbReference type="Proteomes" id="UP001457898">
    <property type="component" value="Unassembled WGS sequence"/>
</dbReference>
<gene>
    <name evidence="2" type="ORF">WMO65_00105</name>
</gene>
<name>A0ABV1DGA4_9FIRM</name>
<accession>A0ABV1DGA4</accession>
<dbReference type="EMBL" id="JBBMFP010000001">
    <property type="protein sequence ID" value="MEQ2429398.1"/>
    <property type="molecule type" value="Genomic_DNA"/>
</dbReference>
<feature type="transmembrane region" description="Helical" evidence="1">
    <location>
        <begin position="6"/>
        <end position="22"/>
    </location>
</feature>
<keyword evidence="1" id="KW-0472">Membrane</keyword>
<evidence type="ECO:0000313" key="3">
    <source>
        <dbReference type="Proteomes" id="UP001457898"/>
    </source>
</evidence>
<organism evidence="2 3">
    <name type="scientific">Blautia caccae</name>
    <dbReference type="NCBI Taxonomy" id="3133175"/>
    <lineage>
        <taxon>Bacteria</taxon>
        <taxon>Bacillati</taxon>
        <taxon>Bacillota</taxon>
        <taxon>Clostridia</taxon>
        <taxon>Lachnospirales</taxon>
        <taxon>Lachnospiraceae</taxon>
        <taxon>Blautia</taxon>
    </lineage>
</organism>
<keyword evidence="3" id="KW-1185">Reference proteome</keyword>
<evidence type="ECO:0000313" key="2">
    <source>
        <dbReference type="EMBL" id="MEQ2429398.1"/>
    </source>
</evidence>
<keyword evidence="1" id="KW-1133">Transmembrane helix</keyword>
<dbReference type="InterPro" id="IPR019277">
    <property type="entry name" value="DUF2304"/>
</dbReference>
<sequence length="138" mass="15329">MNIRTQIIVAVIVLAAFAYLVGKIRKNKLELKYALSWIIMGVLILLLDIFPGIIAKLADICGIGIPVNMIFFLGFCFLLALTFTLSVLVSGLSQKTKVLTQRIGILEELIRRECGEGTAIGEKELLKEKDVFENDKES</sequence>
<protein>
    <submittedName>
        <fullName evidence="2">DUF2304 domain-containing protein</fullName>
    </submittedName>
</protein>